<dbReference type="Pfam" id="PF00990">
    <property type="entry name" value="GGDEF"/>
    <property type="match status" value="1"/>
</dbReference>
<dbReference type="InterPro" id="IPR035919">
    <property type="entry name" value="EAL_sf"/>
</dbReference>
<dbReference type="PROSITE" id="PS50113">
    <property type="entry name" value="PAC"/>
    <property type="match status" value="1"/>
</dbReference>
<dbReference type="InterPro" id="IPR001610">
    <property type="entry name" value="PAC"/>
</dbReference>
<feature type="domain" description="EAL" evidence="4">
    <location>
        <begin position="435"/>
        <end position="688"/>
    </location>
</feature>
<dbReference type="PANTHER" id="PTHR44757">
    <property type="entry name" value="DIGUANYLATE CYCLASE DGCP"/>
    <property type="match status" value="1"/>
</dbReference>
<dbReference type="SMART" id="SM00091">
    <property type="entry name" value="PAS"/>
    <property type="match status" value="2"/>
</dbReference>
<feature type="domain" description="PAS" evidence="2">
    <location>
        <begin position="12"/>
        <end position="81"/>
    </location>
</feature>
<dbReference type="InterPro" id="IPR043128">
    <property type="entry name" value="Rev_trsase/Diguanyl_cyclase"/>
</dbReference>
<feature type="domain" description="PAC" evidence="3">
    <location>
        <begin position="213"/>
        <end position="266"/>
    </location>
</feature>
<dbReference type="InterPro" id="IPR000700">
    <property type="entry name" value="PAS-assoc_C"/>
</dbReference>
<name>A0ABV5Y337_ARTRM</name>
<dbReference type="Gene3D" id="3.30.450.20">
    <property type="entry name" value="PAS domain"/>
    <property type="match status" value="2"/>
</dbReference>
<evidence type="ECO:0000256" key="1">
    <source>
        <dbReference type="SAM" id="Coils"/>
    </source>
</evidence>
<dbReference type="InterPro" id="IPR013655">
    <property type="entry name" value="PAS_fold_3"/>
</dbReference>
<feature type="domain" description="GGDEF" evidence="5">
    <location>
        <begin position="295"/>
        <end position="426"/>
    </location>
</feature>
<dbReference type="SMART" id="SM00267">
    <property type="entry name" value="GGDEF"/>
    <property type="match status" value="1"/>
</dbReference>
<dbReference type="SUPFAM" id="SSF55073">
    <property type="entry name" value="Nucleotide cyclase"/>
    <property type="match status" value="1"/>
</dbReference>
<dbReference type="PROSITE" id="PS50112">
    <property type="entry name" value="PAS"/>
    <property type="match status" value="2"/>
</dbReference>
<feature type="coiled-coil region" evidence="1">
    <location>
        <begin position="123"/>
        <end position="150"/>
    </location>
</feature>
<dbReference type="Pfam" id="PF08447">
    <property type="entry name" value="PAS_3"/>
    <property type="match status" value="1"/>
</dbReference>
<dbReference type="NCBIfam" id="TIGR00229">
    <property type="entry name" value="sensory_box"/>
    <property type="match status" value="2"/>
</dbReference>
<evidence type="ECO:0000313" key="7">
    <source>
        <dbReference type="Proteomes" id="UP001589702"/>
    </source>
</evidence>
<dbReference type="PROSITE" id="PS50883">
    <property type="entry name" value="EAL"/>
    <property type="match status" value="1"/>
</dbReference>
<keyword evidence="7" id="KW-1185">Reference proteome</keyword>
<dbReference type="PROSITE" id="PS50887">
    <property type="entry name" value="GGDEF"/>
    <property type="match status" value="1"/>
</dbReference>
<dbReference type="RefSeq" id="WP_234750738.1">
    <property type="nucleotide sequence ID" value="NZ_BAAAWN010000001.1"/>
</dbReference>
<sequence length="688" mass="75893">MKQDDLVMQSLLLEEIEQSVIGLDDIWRVIYWNQASERLYGFRSTEVLGRKITDLGIIASLDVPGQAATMQEITDGIAAGQGWAGEFWMQHRTGRGFTVYATVSPVRGTGAMTVAAVAVSTEITRDIAELKRLQVAAAELERLIAAQEMVHMGSVEHDIVSDRWSHSDEYARIYGLAPGELVSRKQSLALVHPEDLEVIEAARRALDSGTKRVEYEFRIMRADGELRWMQSQARMTHDATSGAPLRFLATVMDITDRKDAEQVLEWQARHDALTGLPNRYLLIDVLRGFLGRASRRVVVMFVDVDRFKLVNDGIGHTAGDALLILLGERLRTAVRPGDTVGRFGGDEFVIVCENLGTRDAAAAAERIRMATRQPFNIEGRRIFLNVSVGIAVSGPGDTAESLLHGADTAMYEAKAAGGDGSVVYDSRTTGQAAGRLDLQSDLRVALERDELFLEYQPIIELDAEQAVGFEALLRWRHREHGLIMPDTFIPIAEETGLIVPIGTWVLNEALAQVQRWRSNVPGAGNLWAAVNISARQLVTPDFPDIVHTAALAAGIDPAAVNLEITETVLMEQPELPSETLHRLHDLGVGLSIDDFGTGYSSLSYIQWMSARTLKIDRSFIEVLDTDPQRASIIELILGMARTLDLIVIAEGVETPNQLAELRRLGVHHAQGYLWSKAMPADQVTAWLT</sequence>
<evidence type="ECO:0000259" key="5">
    <source>
        <dbReference type="PROSITE" id="PS50887"/>
    </source>
</evidence>
<dbReference type="InterPro" id="IPR000160">
    <property type="entry name" value="GGDEF_dom"/>
</dbReference>
<evidence type="ECO:0000313" key="6">
    <source>
        <dbReference type="EMBL" id="MFB9820535.1"/>
    </source>
</evidence>
<evidence type="ECO:0000259" key="2">
    <source>
        <dbReference type="PROSITE" id="PS50112"/>
    </source>
</evidence>
<dbReference type="InterPro" id="IPR000014">
    <property type="entry name" value="PAS"/>
</dbReference>
<dbReference type="SMART" id="SM00052">
    <property type="entry name" value="EAL"/>
    <property type="match status" value="1"/>
</dbReference>
<dbReference type="InterPro" id="IPR035965">
    <property type="entry name" value="PAS-like_dom_sf"/>
</dbReference>
<dbReference type="CDD" id="cd00130">
    <property type="entry name" value="PAS"/>
    <property type="match status" value="2"/>
</dbReference>
<dbReference type="Pfam" id="PF00563">
    <property type="entry name" value="EAL"/>
    <property type="match status" value="1"/>
</dbReference>
<dbReference type="NCBIfam" id="TIGR00254">
    <property type="entry name" value="GGDEF"/>
    <property type="match status" value="1"/>
</dbReference>
<proteinExistence type="predicted"/>
<reference evidence="6 7" key="1">
    <citation type="submission" date="2024-09" db="EMBL/GenBank/DDBJ databases">
        <authorList>
            <person name="Sun Q."/>
            <person name="Mori K."/>
        </authorList>
    </citation>
    <scope>NUCLEOTIDE SEQUENCE [LARGE SCALE GENOMIC DNA]</scope>
    <source>
        <strain evidence="6 7">JCM 1334</strain>
    </source>
</reference>
<dbReference type="EMBL" id="JBHMBC010000021">
    <property type="protein sequence ID" value="MFB9820535.1"/>
    <property type="molecule type" value="Genomic_DNA"/>
</dbReference>
<dbReference type="PANTHER" id="PTHR44757:SF2">
    <property type="entry name" value="BIOFILM ARCHITECTURE MAINTENANCE PROTEIN MBAA"/>
    <property type="match status" value="1"/>
</dbReference>
<dbReference type="SMART" id="SM00086">
    <property type="entry name" value="PAC"/>
    <property type="match status" value="2"/>
</dbReference>
<accession>A0ABV5Y337</accession>
<keyword evidence="1" id="KW-0175">Coiled coil</keyword>
<feature type="domain" description="PAS" evidence="2">
    <location>
        <begin position="167"/>
        <end position="200"/>
    </location>
</feature>
<dbReference type="Proteomes" id="UP001589702">
    <property type="component" value="Unassembled WGS sequence"/>
</dbReference>
<dbReference type="InterPro" id="IPR029787">
    <property type="entry name" value="Nucleotide_cyclase"/>
</dbReference>
<evidence type="ECO:0000259" key="4">
    <source>
        <dbReference type="PROSITE" id="PS50883"/>
    </source>
</evidence>
<protein>
    <submittedName>
        <fullName evidence="6">Bifunctional diguanylate cyclase/phosphodiesterase</fullName>
    </submittedName>
</protein>
<dbReference type="SUPFAM" id="SSF141868">
    <property type="entry name" value="EAL domain-like"/>
    <property type="match status" value="1"/>
</dbReference>
<dbReference type="Pfam" id="PF13426">
    <property type="entry name" value="PAS_9"/>
    <property type="match status" value="1"/>
</dbReference>
<gene>
    <name evidence="6" type="ORF">ACFFP1_13625</name>
</gene>
<evidence type="ECO:0000259" key="3">
    <source>
        <dbReference type="PROSITE" id="PS50113"/>
    </source>
</evidence>
<comment type="caution">
    <text evidence="6">The sequence shown here is derived from an EMBL/GenBank/DDBJ whole genome shotgun (WGS) entry which is preliminary data.</text>
</comment>
<dbReference type="Gene3D" id="3.20.20.450">
    <property type="entry name" value="EAL domain"/>
    <property type="match status" value="1"/>
</dbReference>
<dbReference type="Gene3D" id="2.10.70.100">
    <property type="match status" value="1"/>
</dbReference>
<dbReference type="Gene3D" id="3.30.70.270">
    <property type="match status" value="1"/>
</dbReference>
<dbReference type="CDD" id="cd01949">
    <property type="entry name" value="GGDEF"/>
    <property type="match status" value="1"/>
</dbReference>
<dbReference type="InterPro" id="IPR001633">
    <property type="entry name" value="EAL_dom"/>
</dbReference>
<dbReference type="CDD" id="cd01948">
    <property type="entry name" value="EAL"/>
    <property type="match status" value="1"/>
</dbReference>
<organism evidence="6 7">
    <name type="scientific">Arthrobacter ramosus</name>
    <dbReference type="NCBI Taxonomy" id="1672"/>
    <lineage>
        <taxon>Bacteria</taxon>
        <taxon>Bacillati</taxon>
        <taxon>Actinomycetota</taxon>
        <taxon>Actinomycetes</taxon>
        <taxon>Micrococcales</taxon>
        <taxon>Micrococcaceae</taxon>
        <taxon>Arthrobacter</taxon>
    </lineage>
</organism>
<dbReference type="InterPro" id="IPR052155">
    <property type="entry name" value="Biofilm_reg_signaling"/>
</dbReference>
<dbReference type="SUPFAM" id="SSF55785">
    <property type="entry name" value="PYP-like sensor domain (PAS domain)"/>
    <property type="match status" value="2"/>
</dbReference>